<proteinExistence type="predicted"/>
<reference evidence="6" key="1">
    <citation type="submission" date="2020-05" db="EMBL/GenBank/DDBJ databases">
        <authorList>
            <person name="Chiriac C."/>
            <person name="Salcher M."/>
            <person name="Ghai R."/>
            <person name="Kavagutti S V."/>
        </authorList>
    </citation>
    <scope>NUCLEOTIDE SEQUENCE</scope>
</reference>
<evidence type="ECO:0000259" key="4">
    <source>
        <dbReference type="PROSITE" id="PS50893"/>
    </source>
</evidence>
<dbReference type="PANTHER" id="PTHR42734">
    <property type="entry name" value="METAL TRANSPORT SYSTEM ATP-BINDING PROTEIN TM_0124-RELATED"/>
    <property type="match status" value="1"/>
</dbReference>
<name>A0A6J6RLE0_9ZZZZ</name>
<keyword evidence="3" id="KW-0067">ATP-binding</keyword>
<dbReference type="SMART" id="SM00382">
    <property type="entry name" value="AAA"/>
    <property type="match status" value="1"/>
</dbReference>
<dbReference type="InterPro" id="IPR027417">
    <property type="entry name" value="P-loop_NTPase"/>
</dbReference>
<dbReference type="EMBL" id="CAESGF010000005">
    <property type="protein sequence ID" value="CAB4363329.1"/>
    <property type="molecule type" value="Genomic_DNA"/>
</dbReference>
<evidence type="ECO:0000256" key="3">
    <source>
        <dbReference type="ARBA" id="ARBA00022840"/>
    </source>
</evidence>
<evidence type="ECO:0000313" key="6">
    <source>
        <dbReference type="EMBL" id="CAB4722775.1"/>
    </source>
</evidence>
<evidence type="ECO:0000256" key="2">
    <source>
        <dbReference type="ARBA" id="ARBA00022741"/>
    </source>
</evidence>
<dbReference type="AlphaFoldDB" id="A0A6J6RLE0"/>
<keyword evidence="1" id="KW-0813">Transport</keyword>
<evidence type="ECO:0000313" key="7">
    <source>
        <dbReference type="EMBL" id="CAB4809434.1"/>
    </source>
</evidence>
<sequence>MNRHDHHHHSNLPHDHGNVHSVLDVAGLGVHYGPTEALHNVSFSVGRGELIGVIGPNGSGKSTLFKAICGLVNHTGVVEVNGVHCHDHTDRMDIAYIPQRNDSDLHFPITVGELVLAGRRRFRRWWSRPTAEDRTVASQSLAKVFLEGAEERALSELSGGQLQRAYLARALAQQASVVLLDEALSGVDQPTTLELFEVFRSLAAEGTSLLVATHDLALARRRFDRCLAINGTLRGDGPPEQVLSVELLETVFGSGARDAVVD</sequence>
<dbReference type="Pfam" id="PF00005">
    <property type="entry name" value="ABC_tran"/>
    <property type="match status" value="1"/>
</dbReference>
<dbReference type="InterPro" id="IPR003593">
    <property type="entry name" value="AAA+_ATPase"/>
</dbReference>
<dbReference type="InterPro" id="IPR003439">
    <property type="entry name" value="ABC_transporter-like_ATP-bd"/>
</dbReference>
<accession>A0A6J6RLE0</accession>
<dbReference type="EMBL" id="CAFBIY010000066">
    <property type="protein sequence ID" value="CAB4850897.1"/>
    <property type="molecule type" value="Genomic_DNA"/>
</dbReference>
<evidence type="ECO:0000256" key="1">
    <source>
        <dbReference type="ARBA" id="ARBA00022448"/>
    </source>
</evidence>
<dbReference type="EMBL" id="CAFBMT010000005">
    <property type="protein sequence ID" value="CAB4926257.1"/>
    <property type="molecule type" value="Genomic_DNA"/>
</dbReference>
<dbReference type="SUPFAM" id="SSF52540">
    <property type="entry name" value="P-loop containing nucleoside triphosphate hydrolases"/>
    <property type="match status" value="1"/>
</dbReference>
<evidence type="ECO:0000313" key="10">
    <source>
        <dbReference type="EMBL" id="CAB4971962.1"/>
    </source>
</evidence>
<dbReference type="PROSITE" id="PS50893">
    <property type="entry name" value="ABC_TRANSPORTER_2"/>
    <property type="match status" value="1"/>
</dbReference>
<dbReference type="GO" id="GO:0005524">
    <property type="term" value="F:ATP binding"/>
    <property type="evidence" value="ECO:0007669"/>
    <property type="project" value="UniProtKB-KW"/>
</dbReference>
<gene>
    <name evidence="6" type="ORF">UFOPK2656_01490</name>
    <name evidence="7" type="ORF">UFOPK3099_00632</name>
    <name evidence="8" type="ORF">UFOPK3267_01341</name>
    <name evidence="9" type="ORF">UFOPK3651_01188</name>
    <name evidence="10" type="ORF">UFOPK3931_00199</name>
    <name evidence="5" type="ORF">UFOPK4189_01111</name>
</gene>
<dbReference type="EMBL" id="CAFBOL010000003">
    <property type="protein sequence ID" value="CAB4971962.1"/>
    <property type="molecule type" value="Genomic_DNA"/>
</dbReference>
<dbReference type="GO" id="GO:0016887">
    <property type="term" value="F:ATP hydrolysis activity"/>
    <property type="evidence" value="ECO:0007669"/>
    <property type="project" value="InterPro"/>
</dbReference>
<dbReference type="EMBL" id="CAEZYF010000008">
    <property type="protein sequence ID" value="CAB4722775.1"/>
    <property type="molecule type" value="Genomic_DNA"/>
</dbReference>
<evidence type="ECO:0000313" key="9">
    <source>
        <dbReference type="EMBL" id="CAB4926257.1"/>
    </source>
</evidence>
<organism evidence="6">
    <name type="scientific">freshwater metagenome</name>
    <dbReference type="NCBI Taxonomy" id="449393"/>
    <lineage>
        <taxon>unclassified sequences</taxon>
        <taxon>metagenomes</taxon>
        <taxon>ecological metagenomes</taxon>
    </lineage>
</organism>
<dbReference type="InterPro" id="IPR050153">
    <property type="entry name" value="Metal_Ion_Import_ABC"/>
</dbReference>
<evidence type="ECO:0000313" key="5">
    <source>
        <dbReference type="EMBL" id="CAB4363329.1"/>
    </source>
</evidence>
<keyword evidence="2" id="KW-0547">Nucleotide-binding</keyword>
<dbReference type="Gene3D" id="3.40.50.300">
    <property type="entry name" value="P-loop containing nucleotide triphosphate hydrolases"/>
    <property type="match status" value="1"/>
</dbReference>
<evidence type="ECO:0000313" key="8">
    <source>
        <dbReference type="EMBL" id="CAB4850897.1"/>
    </source>
</evidence>
<dbReference type="EMBL" id="CAFAAV010000033">
    <property type="protein sequence ID" value="CAB4809434.1"/>
    <property type="molecule type" value="Genomic_DNA"/>
</dbReference>
<protein>
    <submittedName>
        <fullName evidence="6">Unannotated protein</fullName>
    </submittedName>
</protein>
<feature type="domain" description="ABC transporter" evidence="4">
    <location>
        <begin position="23"/>
        <end position="255"/>
    </location>
</feature>